<accession>A0A848KEF3</accession>
<name>A0A848KEF3_9NOCA</name>
<dbReference type="EMBL" id="VCQU01000001">
    <property type="protein sequence ID" value="NMN94377.1"/>
    <property type="molecule type" value="Genomic_DNA"/>
</dbReference>
<evidence type="ECO:0000256" key="1">
    <source>
        <dbReference type="SAM" id="Phobius"/>
    </source>
</evidence>
<reference evidence="2 3" key="1">
    <citation type="submission" date="2019-05" db="EMBL/GenBank/DDBJ databases">
        <authorList>
            <person name="Lee S.D."/>
        </authorList>
    </citation>
    <scope>NUCLEOTIDE SEQUENCE [LARGE SCALE GENOMIC DNA]</scope>
    <source>
        <strain evidence="2 3">YC2-7</strain>
    </source>
</reference>
<evidence type="ECO:0000313" key="2">
    <source>
        <dbReference type="EMBL" id="NMN94377.1"/>
    </source>
</evidence>
<reference evidence="2 3" key="2">
    <citation type="submission" date="2020-06" db="EMBL/GenBank/DDBJ databases">
        <title>Antribacter stalactiti gen. nov., sp. nov., a new member of the family Nacardiaceae isolated from a cave.</title>
        <authorList>
            <person name="Kim I.S."/>
        </authorList>
    </citation>
    <scope>NUCLEOTIDE SEQUENCE [LARGE SCALE GENOMIC DNA]</scope>
    <source>
        <strain evidence="2 3">YC2-7</strain>
    </source>
</reference>
<comment type="caution">
    <text evidence="2">The sequence shown here is derived from an EMBL/GenBank/DDBJ whole genome shotgun (WGS) entry which is preliminary data.</text>
</comment>
<keyword evidence="1" id="KW-0472">Membrane</keyword>
<feature type="transmembrane region" description="Helical" evidence="1">
    <location>
        <begin position="160"/>
        <end position="185"/>
    </location>
</feature>
<keyword evidence="1" id="KW-1133">Transmembrane helix</keyword>
<dbReference type="RefSeq" id="WP_169585033.1">
    <property type="nucleotide sequence ID" value="NZ_VCQU01000001.1"/>
</dbReference>
<organism evidence="2 3">
    <name type="scientific">Antrihabitans stalactiti</name>
    <dbReference type="NCBI Taxonomy" id="2584121"/>
    <lineage>
        <taxon>Bacteria</taxon>
        <taxon>Bacillati</taxon>
        <taxon>Actinomycetota</taxon>
        <taxon>Actinomycetes</taxon>
        <taxon>Mycobacteriales</taxon>
        <taxon>Nocardiaceae</taxon>
        <taxon>Antrihabitans</taxon>
    </lineage>
</organism>
<evidence type="ECO:0000313" key="3">
    <source>
        <dbReference type="Proteomes" id="UP000535543"/>
    </source>
</evidence>
<feature type="transmembrane region" description="Helical" evidence="1">
    <location>
        <begin position="111"/>
        <end position="131"/>
    </location>
</feature>
<sequence length="192" mass="19604">MTYSIAPPRSTVPVLRILAIALAVVGILGFFSTLLPIFTSTIDGADIGSSFDSDFSDDDIDMLKASELTISLGFYDWNSAGLLAAAAAPFALVLSGVLGAAQAIRGGTKKLMGGAAAVSVVALALALVTALRSPVTSVEFDMPDMSDELSDASNVGGLDVGLGLIFVLIALAFSSAISIWGYFVAPEAPQPS</sequence>
<feature type="transmembrane region" description="Helical" evidence="1">
    <location>
        <begin position="12"/>
        <end position="31"/>
    </location>
</feature>
<proteinExistence type="predicted"/>
<gene>
    <name evidence="2" type="ORF">FGL95_04900</name>
</gene>
<keyword evidence="1" id="KW-0812">Transmembrane</keyword>
<dbReference type="Proteomes" id="UP000535543">
    <property type="component" value="Unassembled WGS sequence"/>
</dbReference>
<protein>
    <submittedName>
        <fullName evidence="2">Uncharacterized protein</fullName>
    </submittedName>
</protein>
<dbReference type="AlphaFoldDB" id="A0A848KEF3"/>
<feature type="transmembrane region" description="Helical" evidence="1">
    <location>
        <begin position="82"/>
        <end position="104"/>
    </location>
</feature>
<keyword evidence="3" id="KW-1185">Reference proteome</keyword>